<name>A0A0A9G433_ARUDO</name>
<reference evidence="1" key="2">
    <citation type="journal article" date="2015" name="Data Brief">
        <title>Shoot transcriptome of the giant reed, Arundo donax.</title>
        <authorList>
            <person name="Barrero R.A."/>
            <person name="Guerrero F.D."/>
            <person name="Moolhuijzen P."/>
            <person name="Goolsby J.A."/>
            <person name="Tidwell J."/>
            <person name="Bellgard S.E."/>
            <person name="Bellgard M.I."/>
        </authorList>
    </citation>
    <scope>NUCLEOTIDE SEQUENCE</scope>
    <source>
        <tissue evidence="1">Shoot tissue taken approximately 20 cm above the soil surface</tissue>
    </source>
</reference>
<accession>A0A0A9G433</accession>
<dbReference type="AlphaFoldDB" id="A0A0A9G433"/>
<organism evidence="1">
    <name type="scientific">Arundo donax</name>
    <name type="common">Giant reed</name>
    <name type="synonym">Donax arundinaceus</name>
    <dbReference type="NCBI Taxonomy" id="35708"/>
    <lineage>
        <taxon>Eukaryota</taxon>
        <taxon>Viridiplantae</taxon>
        <taxon>Streptophyta</taxon>
        <taxon>Embryophyta</taxon>
        <taxon>Tracheophyta</taxon>
        <taxon>Spermatophyta</taxon>
        <taxon>Magnoliopsida</taxon>
        <taxon>Liliopsida</taxon>
        <taxon>Poales</taxon>
        <taxon>Poaceae</taxon>
        <taxon>PACMAD clade</taxon>
        <taxon>Arundinoideae</taxon>
        <taxon>Arundineae</taxon>
        <taxon>Arundo</taxon>
    </lineage>
</organism>
<evidence type="ECO:0000313" key="1">
    <source>
        <dbReference type="EMBL" id="JAE17301.1"/>
    </source>
</evidence>
<proteinExistence type="predicted"/>
<reference evidence="1" key="1">
    <citation type="submission" date="2014-09" db="EMBL/GenBank/DDBJ databases">
        <authorList>
            <person name="Magalhaes I.L.F."/>
            <person name="Oliveira U."/>
            <person name="Santos F.R."/>
            <person name="Vidigal T.H.D.A."/>
            <person name="Brescovit A.D."/>
            <person name="Santos A.J."/>
        </authorList>
    </citation>
    <scope>NUCLEOTIDE SEQUENCE</scope>
    <source>
        <tissue evidence="1">Shoot tissue taken approximately 20 cm above the soil surface</tissue>
    </source>
</reference>
<dbReference type="EMBL" id="GBRH01180595">
    <property type="protein sequence ID" value="JAE17301.1"/>
    <property type="molecule type" value="Transcribed_RNA"/>
</dbReference>
<sequence>MAILISLIHVRLKRIFIPLRHGESS</sequence>
<protein>
    <submittedName>
        <fullName evidence="1">Uncharacterized protein</fullName>
    </submittedName>
</protein>